<gene>
    <name evidence="3" type="ORF">APU01nite_06470</name>
    <name evidence="4" type="ORF">SAMN04488100_12335</name>
</gene>
<dbReference type="EMBL" id="FOBL01000023">
    <property type="protein sequence ID" value="SEM06705.1"/>
    <property type="molecule type" value="Genomic_DNA"/>
</dbReference>
<feature type="compositionally biased region" description="Basic and acidic residues" evidence="1">
    <location>
        <begin position="161"/>
        <end position="173"/>
    </location>
</feature>
<proteinExistence type="predicted"/>
<evidence type="ECO:0000313" key="3">
    <source>
        <dbReference type="EMBL" id="GEK88608.1"/>
    </source>
</evidence>
<dbReference type="EMBL" id="BJUX01000005">
    <property type="protein sequence ID" value="GEK88608.1"/>
    <property type="molecule type" value="Genomic_DNA"/>
</dbReference>
<reference evidence="4 5" key="1">
    <citation type="submission" date="2016-10" db="EMBL/GenBank/DDBJ databases">
        <authorList>
            <person name="de Groot N.N."/>
        </authorList>
    </citation>
    <scope>NUCLEOTIDE SEQUENCE [LARGE SCALE GENOMIC DNA]</scope>
    <source>
        <strain evidence="4 5">DSM 19182</strain>
    </source>
</reference>
<feature type="compositionally biased region" description="Basic and acidic residues" evidence="1">
    <location>
        <begin position="139"/>
        <end position="149"/>
    </location>
</feature>
<evidence type="ECO:0000256" key="1">
    <source>
        <dbReference type="SAM" id="MobiDB-lite"/>
    </source>
</evidence>
<dbReference type="RefSeq" id="WP_091488839.1">
    <property type="nucleotide sequence ID" value="NZ_BJUX01000005.1"/>
</dbReference>
<reference evidence="3 6" key="2">
    <citation type="submission" date="2019-07" db="EMBL/GenBank/DDBJ databases">
        <title>Whole genome shotgun sequence of Alkalibacterium putridalgicola NBRC 103243.</title>
        <authorList>
            <person name="Hosoyama A."/>
            <person name="Uohara A."/>
            <person name="Ohji S."/>
            <person name="Ichikawa N."/>
        </authorList>
    </citation>
    <scope>NUCLEOTIDE SEQUENCE [LARGE SCALE GENOMIC DNA]</scope>
    <source>
        <strain evidence="3 6">NBRC 103243</strain>
    </source>
</reference>
<sequence>MPKVSLTKAVLMSAASAFAALMFAPKNGKAFREDLKDEALKLKDSGEEKAHELVDDFKTSYMEAEKELESEQAKLDAKQAKLNQTIEEIERDLALSEAERQGTTTPASDAASAGQTMYTDDKLGDVKDTPLEPEQDQAIPKDKVDEALHDNYLSDDDDFDIDKSEAEGKEDASLKVNPNE</sequence>
<feature type="compositionally biased region" description="Polar residues" evidence="1">
    <location>
        <begin position="101"/>
        <end position="118"/>
    </location>
</feature>
<accession>A0A1H7VCS0</accession>
<dbReference type="AlphaFoldDB" id="A0A1H7VCS0"/>
<evidence type="ECO:0000256" key="2">
    <source>
        <dbReference type="SAM" id="SignalP"/>
    </source>
</evidence>
<feature type="signal peptide" evidence="2">
    <location>
        <begin position="1"/>
        <end position="19"/>
    </location>
</feature>
<evidence type="ECO:0000313" key="6">
    <source>
        <dbReference type="Proteomes" id="UP000321425"/>
    </source>
</evidence>
<organism evidence="4 5">
    <name type="scientific">Alkalibacterium putridalgicola</name>
    <dbReference type="NCBI Taxonomy" id="426703"/>
    <lineage>
        <taxon>Bacteria</taxon>
        <taxon>Bacillati</taxon>
        <taxon>Bacillota</taxon>
        <taxon>Bacilli</taxon>
        <taxon>Lactobacillales</taxon>
        <taxon>Carnobacteriaceae</taxon>
        <taxon>Alkalibacterium</taxon>
    </lineage>
</organism>
<dbReference type="Proteomes" id="UP000198548">
    <property type="component" value="Unassembled WGS sequence"/>
</dbReference>
<feature type="compositionally biased region" description="Basic and acidic residues" evidence="1">
    <location>
        <begin position="119"/>
        <end position="130"/>
    </location>
</feature>
<name>A0A1H7VCS0_9LACT</name>
<dbReference type="OrthoDB" id="2166198at2"/>
<evidence type="ECO:0000313" key="4">
    <source>
        <dbReference type="EMBL" id="SEM06705.1"/>
    </source>
</evidence>
<dbReference type="Proteomes" id="UP000321425">
    <property type="component" value="Unassembled WGS sequence"/>
</dbReference>
<evidence type="ECO:0000313" key="5">
    <source>
        <dbReference type="Proteomes" id="UP000198548"/>
    </source>
</evidence>
<protein>
    <submittedName>
        <fullName evidence="4">YtxH-like protein</fullName>
    </submittedName>
</protein>
<feature type="chain" id="PRO_5011457306" evidence="2">
    <location>
        <begin position="20"/>
        <end position="180"/>
    </location>
</feature>
<keyword evidence="2" id="KW-0732">Signal</keyword>
<feature type="region of interest" description="Disordered" evidence="1">
    <location>
        <begin position="94"/>
        <end position="180"/>
    </location>
</feature>
<keyword evidence="6" id="KW-1185">Reference proteome</keyword>